<dbReference type="EMBL" id="NAJL01000035">
    <property type="protein sequence ID" value="TKA25448.1"/>
    <property type="molecule type" value="Genomic_DNA"/>
</dbReference>
<reference evidence="2 3" key="1">
    <citation type="submission" date="2017-03" db="EMBL/GenBank/DDBJ databases">
        <title>Genomes of endolithic fungi from Antarctica.</title>
        <authorList>
            <person name="Coleine C."/>
            <person name="Masonjones S."/>
            <person name="Stajich J.E."/>
        </authorList>
    </citation>
    <scope>NUCLEOTIDE SEQUENCE [LARGE SCALE GENOMIC DNA]</scope>
    <source>
        <strain evidence="2 3">CCFEE 6315</strain>
    </source>
</reference>
<name>A0A4U0TTC9_9PEZI</name>
<evidence type="ECO:0000313" key="2">
    <source>
        <dbReference type="EMBL" id="TKA25448.1"/>
    </source>
</evidence>
<proteinExistence type="predicted"/>
<evidence type="ECO:0000313" key="3">
    <source>
        <dbReference type="Proteomes" id="UP000308549"/>
    </source>
</evidence>
<dbReference type="Pfam" id="PF20174">
    <property type="entry name" value="DUF6540"/>
    <property type="match status" value="1"/>
</dbReference>
<gene>
    <name evidence="2" type="ORF">B0A50_06315</name>
</gene>
<protein>
    <submittedName>
        <fullName evidence="2">Uncharacterized protein</fullName>
    </submittedName>
</protein>
<organism evidence="2 3">
    <name type="scientific">Salinomyces thailandicus</name>
    <dbReference type="NCBI Taxonomy" id="706561"/>
    <lineage>
        <taxon>Eukaryota</taxon>
        <taxon>Fungi</taxon>
        <taxon>Dikarya</taxon>
        <taxon>Ascomycota</taxon>
        <taxon>Pezizomycotina</taxon>
        <taxon>Dothideomycetes</taxon>
        <taxon>Dothideomycetidae</taxon>
        <taxon>Mycosphaerellales</taxon>
        <taxon>Teratosphaeriaceae</taxon>
        <taxon>Salinomyces</taxon>
    </lineage>
</organism>
<keyword evidence="3" id="KW-1185">Reference proteome</keyword>
<comment type="caution">
    <text evidence="2">The sequence shown here is derived from an EMBL/GenBank/DDBJ whole genome shotgun (WGS) entry which is preliminary data.</text>
</comment>
<dbReference type="AlphaFoldDB" id="A0A4U0TTC9"/>
<evidence type="ECO:0000256" key="1">
    <source>
        <dbReference type="SAM" id="MobiDB-lite"/>
    </source>
</evidence>
<dbReference type="InterPro" id="IPR046670">
    <property type="entry name" value="DUF6540"/>
</dbReference>
<dbReference type="Proteomes" id="UP000308549">
    <property type="component" value="Unassembled WGS sequence"/>
</dbReference>
<feature type="region of interest" description="Disordered" evidence="1">
    <location>
        <begin position="151"/>
        <end position="170"/>
    </location>
</feature>
<accession>A0A4U0TTC9</accession>
<dbReference type="OrthoDB" id="4135672at2759"/>
<sequence length="170" mass="19162">MDSKADRFNVFKVRYGPVMSDPDVPGPRYHTVVFVETKPLDGSGRIHHVTGDLVVGMHYDVRPSRRPEESRTYYAKEFLGTVASASYPASFNSVCSTQRAPPRQKAFNPKRMRTEQVKPDGTFYEPDEARPRLIKCTEWTESQAIPALQQARLIEPTEPVHPDGRSIAAS</sequence>